<feature type="signal peptide" evidence="11">
    <location>
        <begin position="1"/>
        <end position="20"/>
    </location>
</feature>
<feature type="domain" description="Porin" evidence="12">
    <location>
        <begin position="9"/>
        <end position="331"/>
    </location>
</feature>
<dbReference type="InterPro" id="IPR001702">
    <property type="entry name" value="Porin_Gram-ve"/>
</dbReference>
<dbReference type="GO" id="GO:0009279">
    <property type="term" value="C:cell outer membrane"/>
    <property type="evidence" value="ECO:0007669"/>
    <property type="project" value="UniProtKB-SubCell"/>
</dbReference>
<name>A0A7X4H9L8_9BURK</name>
<dbReference type="CDD" id="cd00342">
    <property type="entry name" value="gram_neg_porins"/>
    <property type="match status" value="1"/>
</dbReference>
<keyword evidence="9" id="KW-0472">Membrane</keyword>
<evidence type="ECO:0000256" key="3">
    <source>
        <dbReference type="ARBA" id="ARBA00022448"/>
    </source>
</evidence>
<evidence type="ECO:0000313" key="14">
    <source>
        <dbReference type="Proteomes" id="UP000450676"/>
    </source>
</evidence>
<dbReference type="SUPFAM" id="SSF56935">
    <property type="entry name" value="Porins"/>
    <property type="match status" value="1"/>
</dbReference>
<evidence type="ECO:0000256" key="4">
    <source>
        <dbReference type="ARBA" id="ARBA00022452"/>
    </source>
</evidence>
<dbReference type="InterPro" id="IPR050298">
    <property type="entry name" value="Gram-neg_bact_OMP"/>
</dbReference>
<keyword evidence="4" id="KW-1134">Transmembrane beta strand</keyword>
<keyword evidence="14" id="KW-1185">Reference proteome</keyword>
<keyword evidence="6 11" id="KW-0732">Signal</keyword>
<dbReference type="Pfam" id="PF13609">
    <property type="entry name" value="Porin_4"/>
    <property type="match status" value="1"/>
</dbReference>
<organism evidence="13 14">
    <name type="scientific">Pseudoduganella aquatica</name>
    <dbReference type="NCBI Taxonomy" id="2660641"/>
    <lineage>
        <taxon>Bacteria</taxon>
        <taxon>Pseudomonadati</taxon>
        <taxon>Pseudomonadota</taxon>
        <taxon>Betaproteobacteria</taxon>
        <taxon>Burkholderiales</taxon>
        <taxon>Oxalobacteraceae</taxon>
        <taxon>Telluria group</taxon>
        <taxon>Pseudoduganella</taxon>
    </lineage>
</organism>
<dbReference type="Gene3D" id="2.40.160.10">
    <property type="entry name" value="Porin"/>
    <property type="match status" value="1"/>
</dbReference>
<evidence type="ECO:0000256" key="7">
    <source>
        <dbReference type="ARBA" id="ARBA00023065"/>
    </source>
</evidence>
<dbReference type="RefSeq" id="WP_161071587.1">
    <property type="nucleotide sequence ID" value="NZ_CP086370.1"/>
</dbReference>
<evidence type="ECO:0000256" key="9">
    <source>
        <dbReference type="ARBA" id="ARBA00023136"/>
    </source>
</evidence>
<protein>
    <submittedName>
        <fullName evidence="13">Porin</fullName>
    </submittedName>
</protein>
<evidence type="ECO:0000256" key="11">
    <source>
        <dbReference type="SAM" id="SignalP"/>
    </source>
</evidence>
<evidence type="ECO:0000256" key="1">
    <source>
        <dbReference type="ARBA" id="ARBA00004571"/>
    </source>
</evidence>
<evidence type="ECO:0000256" key="5">
    <source>
        <dbReference type="ARBA" id="ARBA00022692"/>
    </source>
</evidence>
<accession>A0A7X4H9L8</accession>
<keyword evidence="8" id="KW-0626">Porin</keyword>
<evidence type="ECO:0000256" key="6">
    <source>
        <dbReference type="ARBA" id="ARBA00022729"/>
    </source>
</evidence>
<evidence type="ECO:0000256" key="10">
    <source>
        <dbReference type="ARBA" id="ARBA00023237"/>
    </source>
</evidence>
<sequence length="358" mass="36973">MKKTLISIAVLGAMSSAAFAQSNVTIYGIVDAGLVSERGGKAGNVTKVSSGVANTSRIGFRGTEDLGGGLSAVFLLESGFAADTGVGDASGLFQRQSYVGLVSKEAGSLTLGRQYTPMYNALVQVADPFQAGLAGSAKNLFSASGASVRISNSVNYKTPTYNGFNVEAQYGVGEQSKADAGRQLGISLAYTNGPLNARLAYNNRNNDVAAAGAPVVNNEYAHNTLFAANYDFNVVKGYFAYSSDKGPSSSPIPNPTAFTATAVAASKDSDTMLIGATAPIGGAGTLIASYIHKDDNEVANRDANQLAVGYSYALSKRTSTYVAYAKIKNKRGASYTVGNNAEAGSGDKAFNVGIKHTF</sequence>
<proteinExistence type="predicted"/>
<dbReference type="PRINTS" id="PR00184">
    <property type="entry name" value="NEISSPPORIN"/>
</dbReference>
<dbReference type="AlphaFoldDB" id="A0A7X4H9L8"/>
<dbReference type="GO" id="GO:0046930">
    <property type="term" value="C:pore complex"/>
    <property type="evidence" value="ECO:0007669"/>
    <property type="project" value="UniProtKB-KW"/>
</dbReference>
<dbReference type="Proteomes" id="UP000450676">
    <property type="component" value="Unassembled WGS sequence"/>
</dbReference>
<evidence type="ECO:0000313" key="13">
    <source>
        <dbReference type="EMBL" id="MYN07216.1"/>
    </source>
</evidence>
<evidence type="ECO:0000259" key="12">
    <source>
        <dbReference type="Pfam" id="PF13609"/>
    </source>
</evidence>
<gene>
    <name evidence="13" type="ORF">GTP77_07675</name>
</gene>
<dbReference type="EMBL" id="WWCU01000006">
    <property type="protein sequence ID" value="MYN07216.1"/>
    <property type="molecule type" value="Genomic_DNA"/>
</dbReference>
<evidence type="ECO:0000256" key="8">
    <source>
        <dbReference type="ARBA" id="ARBA00023114"/>
    </source>
</evidence>
<dbReference type="PRINTS" id="PR00182">
    <property type="entry name" value="ECOLNEIPORIN"/>
</dbReference>
<keyword evidence="7" id="KW-0406">Ion transport</keyword>
<evidence type="ECO:0000256" key="2">
    <source>
        <dbReference type="ARBA" id="ARBA00011233"/>
    </source>
</evidence>
<keyword evidence="3" id="KW-0813">Transport</keyword>
<reference evidence="13 14" key="1">
    <citation type="submission" date="2019-12" db="EMBL/GenBank/DDBJ databases">
        <title>Novel species isolated from a subtropical stream in China.</title>
        <authorList>
            <person name="Lu H."/>
        </authorList>
    </citation>
    <scope>NUCLEOTIDE SEQUENCE [LARGE SCALE GENOMIC DNA]</scope>
    <source>
        <strain evidence="13 14">FT127W</strain>
    </source>
</reference>
<dbReference type="InterPro" id="IPR023614">
    <property type="entry name" value="Porin_dom_sf"/>
</dbReference>
<comment type="subunit">
    <text evidence="2">Homotrimer.</text>
</comment>
<feature type="chain" id="PRO_5030562011" evidence="11">
    <location>
        <begin position="21"/>
        <end position="358"/>
    </location>
</feature>
<dbReference type="GO" id="GO:0015288">
    <property type="term" value="F:porin activity"/>
    <property type="evidence" value="ECO:0007669"/>
    <property type="project" value="UniProtKB-KW"/>
</dbReference>
<dbReference type="PANTHER" id="PTHR34501">
    <property type="entry name" value="PROTEIN YDDL-RELATED"/>
    <property type="match status" value="1"/>
</dbReference>
<dbReference type="GO" id="GO:0034220">
    <property type="term" value="P:monoatomic ion transmembrane transport"/>
    <property type="evidence" value="ECO:0007669"/>
    <property type="project" value="InterPro"/>
</dbReference>
<keyword evidence="10" id="KW-0998">Cell outer membrane</keyword>
<dbReference type="PANTHER" id="PTHR34501:SF9">
    <property type="entry name" value="MAJOR OUTER MEMBRANE PROTEIN P.IA"/>
    <property type="match status" value="1"/>
</dbReference>
<dbReference type="InterPro" id="IPR002299">
    <property type="entry name" value="Porin_Neis"/>
</dbReference>
<dbReference type="InterPro" id="IPR033900">
    <property type="entry name" value="Gram_neg_porin_domain"/>
</dbReference>
<keyword evidence="5" id="KW-0812">Transmembrane</keyword>
<comment type="subcellular location">
    <subcellularLocation>
        <location evidence="1">Cell outer membrane</location>
        <topology evidence="1">Multi-pass membrane protein</topology>
    </subcellularLocation>
</comment>
<comment type="caution">
    <text evidence="13">The sequence shown here is derived from an EMBL/GenBank/DDBJ whole genome shotgun (WGS) entry which is preliminary data.</text>
</comment>